<dbReference type="SUPFAM" id="SSF52743">
    <property type="entry name" value="Subtilisin-like"/>
    <property type="match status" value="1"/>
</dbReference>
<feature type="binding site" evidence="15">
    <location>
        <position position="568"/>
    </location>
    <ligand>
        <name>Ca(2+)</name>
        <dbReference type="ChEBI" id="CHEBI:29108"/>
    </ligand>
</feature>
<dbReference type="GO" id="GO:0006508">
    <property type="term" value="P:proteolysis"/>
    <property type="evidence" value="ECO:0007669"/>
    <property type="project" value="UniProtKB-KW"/>
</dbReference>
<dbReference type="PANTHER" id="PTHR14218:SF10">
    <property type="entry name" value="PEPTIDASE S53 DOMAIN-CONTAINING PROTEIN"/>
    <property type="match status" value="1"/>
</dbReference>
<name>A0A395RXG3_9HYPO</name>
<dbReference type="GO" id="GO:0004252">
    <property type="term" value="F:serine-type endopeptidase activity"/>
    <property type="evidence" value="ECO:0007669"/>
    <property type="project" value="InterPro"/>
</dbReference>
<evidence type="ECO:0000313" key="19">
    <source>
        <dbReference type="EMBL" id="RGP64846.1"/>
    </source>
</evidence>
<feature type="signal peptide" evidence="17">
    <location>
        <begin position="1"/>
        <end position="21"/>
    </location>
</feature>
<dbReference type="EC" id="3.4.14.10" evidence="4"/>
<evidence type="ECO:0000256" key="5">
    <source>
        <dbReference type="ARBA" id="ARBA00022525"/>
    </source>
</evidence>
<dbReference type="PANTHER" id="PTHR14218">
    <property type="entry name" value="PROTEASE S8 TRIPEPTIDYL PEPTIDASE I CLN2"/>
    <property type="match status" value="1"/>
</dbReference>
<keyword evidence="8 17" id="KW-0732">Signal</keyword>
<dbReference type="GO" id="GO:0008240">
    <property type="term" value="F:tripeptidyl-peptidase activity"/>
    <property type="evidence" value="ECO:0007669"/>
    <property type="project" value="UniProtKB-EC"/>
</dbReference>
<proteinExistence type="predicted"/>
<keyword evidence="10" id="KW-0720">Serine protease</keyword>
<dbReference type="InterPro" id="IPR030400">
    <property type="entry name" value="Sedolisin_dom"/>
</dbReference>
<dbReference type="FunFam" id="3.40.50.200:FF:000015">
    <property type="entry name" value="Tripeptidyl peptidase A"/>
    <property type="match status" value="1"/>
</dbReference>
<evidence type="ECO:0000313" key="20">
    <source>
        <dbReference type="Proteomes" id="UP000266234"/>
    </source>
</evidence>
<sequence>MLATNLLKTGRFLFSAVSVLAVPVVVESLNETPAGWEELDSPSPDQFINLSIGLEPENERLLERALYEVSDPNSPKYGKHLSRESAKSLLSPSREARKSVKRWLSEAGVPDHHVRDEGEWFHIRTTVKNAEGMLSTRFSVFARNDESIMRTREYSVPHEIRHHITSIQPTTFFSSFHDARAEEDKMFNLMKRDRKSKKKPAATNIGNYGGPGRIDLKKCKTEVTPACIREIYKMPKKCPKAAKGSLYSIVSFKNMTAQRDELQEFFRRFAPDLEGVTFSDASAAGGENPQGDGVRETEGNQCTQYAISLAHQVPVEHLTVGGFNFDFIPDLDMRKVPGSFGRSIENWLGFAEYILDLPTKKLPQVIAISWGEYEQHLPKQYARQVCNKFGQIGTRGVSIVIPAGNQGVGISCQSNDGKNTTKFLPTWPSACPYVTTVGGTMGNNPERVYVDPSEEFNSWGGGGFSDLFERPSYQDKVVKDYLKKYGKKWEKYYNQKGRAYPDVSALAFGHQVMVDGEQVEGGGTSVATPTFGAIVALLNNERLKKGKPAMGFLNPWLYSTGYKGFKDIVDGKTKGCPGISMEGLPSPIIPNAGWEAVKGWDPVTGFGTPLYDKLEKLAL</sequence>
<dbReference type="EMBL" id="PXOG01000245">
    <property type="protein sequence ID" value="RGP64846.1"/>
    <property type="molecule type" value="Genomic_DNA"/>
</dbReference>
<dbReference type="InterPro" id="IPR036852">
    <property type="entry name" value="Peptidase_S8/S53_dom_sf"/>
</dbReference>
<dbReference type="InterPro" id="IPR000209">
    <property type="entry name" value="Peptidase_S8/S53_dom"/>
</dbReference>
<dbReference type="CDD" id="cd11377">
    <property type="entry name" value="Pro-peptidase_S53"/>
    <property type="match status" value="1"/>
</dbReference>
<evidence type="ECO:0000256" key="2">
    <source>
        <dbReference type="ARBA" id="ARBA00002451"/>
    </source>
</evidence>
<keyword evidence="5" id="KW-0964">Secreted</keyword>
<dbReference type="InterPro" id="IPR050819">
    <property type="entry name" value="Tripeptidyl-peptidase_I"/>
</dbReference>
<feature type="binding site" evidence="15">
    <location>
        <position position="601"/>
    </location>
    <ligand>
        <name>Ca(2+)</name>
        <dbReference type="ChEBI" id="CHEBI:29108"/>
    </ligand>
</feature>
<organism evidence="19 20">
    <name type="scientific">Fusarium longipes</name>
    <dbReference type="NCBI Taxonomy" id="694270"/>
    <lineage>
        <taxon>Eukaryota</taxon>
        <taxon>Fungi</taxon>
        <taxon>Dikarya</taxon>
        <taxon>Ascomycota</taxon>
        <taxon>Pezizomycotina</taxon>
        <taxon>Sordariomycetes</taxon>
        <taxon>Hypocreomycetidae</taxon>
        <taxon>Hypocreales</taxon>
        <taxon>Nectriaceae</taxon>
        <taxon>Fusarium</taxon>
    </lineage>
</organism>
<keyword evidence="6" id="KW-0645">Protease</keyword>
<dbReference type="OrthoDB" id="409122at2759"/>
<dbReference type="AlphaFoldDB" id="A0A395RXG3"/>
<evidence type="ECO:0000256" key="13">
    <source>
        <dbReference type="ARBA" id="ARBA00023145"/>
    </source>
</evidence>
<evidence type="ECO:0000256" key="10">
    <source>
        <dbReference type="ARBA" id="ARBA00022825"/>
    </source>
</evidence>
<evidence type="ECO:0000256" key="7">
    <source>
        <dbReference type="ARBA" id="ARBA00022723"/>
    </source>
</evidence>
<dbReference type="SMART" id="SM00944">
    <property type="entry name" value="Pro-kuma_activ"/>
    <property type="match status" value="1"/>
</dbReference>
<comment type="catalytic activity">
    <reaction evidence="1">
        <text>Release of an N-terminal tripeptide from a polypeptide.</text>
        <dbReference type="EC" id="3.4.14.10"/>
    </reaction>
</comment>
<comment type="function">
    <text evidence="2">Secreted tripeptidyl-peptidase which degrades proteins at acidic pHs and is involved in virulence.</text>
</comment>
<feature type="domain" description="Peptidase S53" evidence="18">
    <location>
        <begin position="222"/>
        <end position="619"/>
    </location>
</feature>
<dbReference type="Pfam" id="PF00082">
    <property type="entry name" value="Peptidase_S8"/>
    <property type="match status" value="1"/>
</dbReference>
<evidence type="ECO:0000256" key="1">
    <source>
        <dbReference type="ARBA" id="ARBA00001910"/>
    </source>
</evidence>
<dbReference type="STRING" id="694270.A0A395RXG3"/>
<reference evidence="19 20" key="1">
    <citation type="journal article" date="2018" name="PLoS Pathog.">
        <title>Evolution of structural diversity of trichothecenes, a family of toxins produced by plant pathogenic and entomopathogenic fungi.</title>
        <authorList>
            <person name="Proctor R.H."/>
            <person name="McCormick S.P."/>
            <person name="Kim H.S."/>
            <person name="Cardoza R.E."/>
            <person name="Stanley A.M."/>
            <person name="Lindo L."/>
            <person name="Kelly A."/>
            <person name="Brown D.W."/>
            <person name="Lee T."/>
            <person name="Vaughan M.M."/>
            <person name="Alexander N.J."/>
            <person name="Busman M."/>
            <person name="Gutierrez S."/>
        </authorList>
    </citation>
    <scope>NUCLEOTIDE SEQUENCE [LARGE SCALE GENOMIC DNA]</scope>
    <source>
        <strain evidence="19 20">NRRL 20695</strain>
    </source>
</reference>
<dbReference type="PROSITE" id="PS51695">
    <property type="entry name" value="SEDOLISIN"/>
    <property type="match status" value="1"/>
</dbReference>
<evidence type="ECO:0000256" key="4">
    <source>
        <dbReference type="ARBA" id="ARBA00012462"/>
    </source>
</evidence>
<dbReference type="Proteomes" id="UP000266234">
    <property type="component" value="Unassembled WGS sequence"/>
</dbReference>
<evidence type="ECO:0000259" key="18">
    <source>
        <dbReference type="PROSITE" id="PS51695"/>
    </source>
</evidence>
<feature type="chain" id="PRO_5017395217" description="tripeptidyl-peptidase II" evidence="17">
    <location>
        <begin position="22"/>
        <end position="619"/>
    </location>
</feature>
<feature type="region of interest" description="Disordered" evidence="16">
    <location>
        <begin position="73"/>
        <end position="93"/>
    </location>
</feature>
<keyword evidence="11 15" id="KW-0106">Calcium</keyword>
<keyword evidence="20" id="KW-1185">Reference proteome</keyword>
<evidence type="ECO:0000256" key="6">
    <source>
        <dbReference type="ARBA" id="ARBA00022670"/>
    </source>
</evidence>
<evidence type="ECO:0000256" key="8">
    <source>
        <dbReference type="ARBA" id="ARBA00022729"/>
    </source>
</evidence>
<dbReference type="Gene3D" id="3.40.50.200">
    <property type="entry name" value="Peptidase S8/S53 domain"/>
    <property type="match status" value="1"/>
</dbReference>
<comment type="cofactor">
    <cofactor evidence="15">
        <name>Ca(2+)</name>
        <dbReference type="ChEBI" id="CHEBI:29108"/>
    </cofactor>
    <text evidence="15">Binds 1 Ca(2+) ion per subunit.</text>
</comment>
<evidence type="ECO:0000256" key="12">
    <source>
        <dbReference type="ARBA" id="ARBA00023026"/>
    </source>
</evidence>
<feature type="binding site" evidence="15">
    <location>
        <position position="567"/>
    </location>
    <ligand>
        <name>Ca(2+)</name>
        <dbReference type="ChEBI" id="CHEBI:29108"/>
    </ligand>
</feature>
<evidence type="ECO:0000256" key="16">
    <source>
        <dbReference type="SAM" id="MobiDB-lite"/>
    </source>
</evidence>
<feature type="binding site" evidence="15">
    <location>
        <position position="599"/>
    </location>
    <ligand>
        <name>Ca(2+)</name>
        <dbReference type="ChEBI" id="CHEBI:29108"/>
    </ligand>
</feature>
<dbReference type="GO" id="GO:0005576">
    <property type="term" value="C:extracellular region"/>
    <property type="evidence" value="ECO:0007669"/>
    <property type="project" value="UniProtKB-SubCell"/>
</dbReference>
<keyword evidence="12" id="KW-0843">Virulence</keyword>
<protein>
    <recommendedName>
        <fullName evidence="4">tripeptidyl-peptidase II</fullName>
        <ecNumber evidence="4">3.4.14.10</ecNumber>
    </recommendedName>
</protein>
<comment type="subcellular location">
    <subcellularLocation>
        <location evidence="3">Secreted</location>
        <location evidence="3">Extracellular space</location>
    </subcellularLocation>
</comment>
<dbReference type="CDD" id="cd04056">
    <property type="entry name" value="Peptidases_S53"/>
    <property type="match status" value="1"/>
</dbReference>
<keyword evidence="13" id="KW-0865">Zymogen</keyword>
<comment type="caution">
    <text evidence="19">The sequence shown here is derived from an EMBL/GenBank/DDBJ whole genome shotgun (WGS) entry which is preliminary data.</text>
</comment>
<dbReference type="SUPFAM" id="SSF54897">
    <property type="entry name" value="Protease propeptides/inhibitors"/>
    <property type="match status" value="1"/>
</dbReference>
<keyword evidence="9" id="KW-0378">Hydrolase</keyword>
<evidence type="ECO:0000256" key="11">
    <source>
        <dbReference type="ARBA" id="ARBA00022837"/>
    </source>
</evidence>
<evidence type="ECO:0000256" key="15">
    <source>
        <dbReference type="PROSITE-ProRule" id="PRU01032"/>
    </source>
</evidence>
<dbReference type="InterPro" id="IPR015366">
    <property type="entry name" value="S53_propep"/>
</dbReference>
<evidence type="ECO:0000256" key="14">
    <source>
        <dbReference type="ARBA" id="ARBA00023180"/>
    </source>
</evidence>
<gene>
    <name evidence="19" type="ORF">FLONG3_9424</name>
</gene>
<accession>A0A395RXG3</accession>
<comment type="caution">
    <text evidence="15">Lacks conserved residue(s) required for the propagation of feature annotation.</text>
</comment>
<evidence type="ECO:0000256" key="3">
    <source>
        <dbReference type="ARBA" id="ARBA00004239"/>
    </source>
</evidence>
<keyword evidence="14" id="KW-0325">Glycoprotein</keyword>
<keyword evidence="7 15" id="KW-0479">Metal-binding</keyword>
<dbReference type="GO" id="GO:0046872">
    <property type="term" value="F:metal ion binding"/>
    <property type="evidence" value="ECO:0007669"/>
    <property type="project" value="UniProtKB-UniRule"/>
</dbReference>
<evidence type="ECO:0000256" key="9">
    <source>
        <dbReference type="ARBA" id="ARBA00022801"/>
    </source>
</evidence>
<dbReference type="Pfam" id="PF09286">
    <property type="entry name" value="Pro-kuma_activ"/>
    <property type="match status" value="1"/>
</dbReference>
<evidence type="ECO:0000256" key="17">
    <source>
        <dbReference type="SAM" id="SignalP"/>
    </source>
</evidence>